<organism evidence="1 2">
    <name type="scientific">Flavobacterium phage Fpv1</name>
    <dbReference type="NCBI Taxonomy" id="1792274"/>
    <lineage>
        <taxon>Viruses</taxon>
        <taxon>Duplodnaviria</taxon>
        <taxon>Heunggongvirae</taxon>
        <taxon>Uroviricota</taxon>
        <taxon>Caudoviricetes</taxon>
        <taxon>Fipvunavirus</taxon>
        <taxon>Fipvunavirus Fpv1</taxon>
    </lineage>
</organism>
<dbReference type="GeneID" id="30307574"/>
<dbReference type="RefSeq" id="YP_009322073.1">
    <property type="nucleotide sequence ID" value="NC_031914.1"/>
</dbReference>
<protein>
    <submittedName>
        <fullName evidence="1">Uncharacterized protein</fullName>
    </submittedName>
</protein>
<dbReference type="KEGG" id="vg:30307574"/>
<reference evidence="1 2" key="1">
    <citation type="submission" date="2016-01" db="EMBL/GenBank/DDBJ databases">
        <title>Molecular aspects and genomic diversity of bacteriophages-specific to fish pathogen Flavobacterium psychrophilum.</title>
        <authorList>
            <person name="Castillo D."/>
            <person name="Middelboe M."/>
        </authorList>
    </citation>
    <scope>NUCLEOTIDE SEQUENCE [LARGE SCALE GENOMIC DNA]</scope>
</reference>
<dbReference type="EMBL" id="KU599877">
    <property type="protein sequence ID" value="ANB40313.1"/>
    <property type="molecule type" value="Genomic_DNA"/>
</dbReference>
<name>A0A1B0WKU7_9CAUD</name>
<evidence type="ECO:0000313" key="2">
    <source>
        <dbReference type="Proteomes" id="UP000203780"/>
    </source>
</evidence>
<proteinExistence type="predicted"/>
<accession>A0A1B0WKU7</accession>
<evidence type="ECO:0000313" key="1">
    <source>
        <dbReference type="EMBL" id="ANB40313.1"/>
    </source>
</evidence>
<sequence>MAVKQFTYLIGYLGFIPQYHTIYTPEFYIFEKEKIHPKHKQPRPQQNLMLSNRRRFFKIHKLSRKDTSYKGVGKNYK</sequence>
<keyword evidence="2" id="KW-1185">Reference proteome</keyword>
<dbReference type="Proteomes" id="UP000203780">
    <property type="component" value="Segment"/>
</dbReference>